<dbReference type="OrthoDB" id="271821at2"/>
<sequence>MKARRRSRLPVDTQKRLLEHFVAGTPARSAAELVGVNRNTATLYYRKLREIIAEQIAHDAPFSGEIEVDESYFGGHRKGKRGRGAAGKVAVFGLLKRSGHVHAVMIPNAGHQTLMSLIRQKVLPDSIAYSDSWHAYDRLDVSEFHHERVDHSRHFTQGRNHINGIENFWSQAKRHLRRYNGIPRKDFHLFLAECEWRFNTRSLAKLVKILTEWAKLPS</sequence>
<dbReference type="Proteomes" id="UP000248257">
    <property type="component" value="Unassembled WGS sequence"/>
</dbReference>
<evidence type="ECO:0000259" key="1">
    <source>
        <dbReference type="SMART" id="SM01126"/>
    </source>
</evidence>
<organism evidence="2 3">
    <name type="scientific">Komagataeibacter xylinus</name>
    <name type="common">Gluconacetobacter xylinus</name>
    <dbReference type="NCBI Taxonomy" id="28448"/>
    <lineage>
        <taxon>Bacteria</taxon>
        <taxon>Pseudomonadati</taxon>
        <taxon>Pseudomonadota</taxon>
        <taxon>Alphaproteobacteria</taxon>
        <taxon>Acetobacterales</taxon>
        <taxon>Acetobacteraceae</taxon>
        <taxon>Komagataeibacter</taxon>
    </lineage>
</organism>
<dbReference type="InterPro" id="IPR024445">
    <property type="entry name" value="Tnp_ISXO2-like"/>
</dbReference>
<protein>
    <submittedName>
        <fullName evidence="2">IS1595 family transposase</fullName>
    </submittedName>
</protein>
<dbReference type="PANTHER" id="PTHR47163:SF2">
    <property type="entry name" value="SI:DKEY-17M8.2"/>
    <property type="match status" value="1"/>
</dbReference>
<dbReference type="EMBL" id="NKUC01000111">
    <property type="protein sequence ID" value="PYD55356.1"/>
    <property type="molecule type" value="Genomic_DNA"/>
</dbReference>
<dbReference type="Pfam" id="PF12762">
    <property type="entry name" value="DDE_Tnp_IS1595"/>
    <property type="match status" value="1"/>
</dbReference>
<name>A0A318PK31_KOMXY</name>
<dbReference type="NCBIfam" id="NF033547">
    <property type="entry name" value="transpos_IS1595"/>
    <property type="match status" value="1"/>
</dbReference>
<dbReference type="SMART" id="SM01126">
    <property type="entry name" value="DDE_Tnp_IS1595"/>
    <property type="match status" value="1"/>
</dbReference>
<proteinExistence type="predicted"/>
<accession>A0A318PK31</accession>
<dbReference type="PANTHER" id="PTHR47163">
    <property type="entry name" value="DDE_TNP_IS1595 DOMAIN-CONTAINING PROTEIN"/>
    <property type="match status" value="1"/>
</dbReference>
<reference evidence="2 3" key="1">
    <citation type="submission" date="2017-07" db="EMBL/GenBank/DDBJ databases">
        <title>A draft genome sequence of Komagataeibacter xylinus LMG 1515.</title>
        <authorList>
            <person name="Skraban J."/>
            <person name="Cleenwerck I."/>
            <person name="Vandamme P."/>
            <person name="Trcek J."/>
        </authorList>
    </citation>
    <scope>NUCLEOTIDE SEQUENCE [LARGE SCALE GENOMIC DNA]</scope>
    <source>
        <strain evidence="2 3">LMG 1515</strain>
    </source>
</reference>
<evidence type="ECO:0000313" key="2">
    <source>
        <dbReference type="EMBL" id="PYD55356.1"/>
    </source>
</evidence>
<dbReference type="RefSeq" id="WP_061276874.1">
    <property type="nucleotide sequence ID" value="NZ_CBCRXN010000149.1"/>
</dbReference>
<comment type="caution">
    <text evidence="2">The sequence shown here is derived from an EMBL/GenBank/DDBJ whole genome shotgun (WGS) entry which is preliminary data.</text>
</comment>
<dbReference type="AlphaFoldDB" id="A0A318PK31"/>
<dbReference type="InterPro" id="IPR053164">
    <property type="entry name" value="IS1016-like_transposase"/>
</dbReference>
<keyword evidence="3" id="KW-1185">Reference proteome</keyword>
<feature type="domain" description="ISXO2-like transposase" evidence="1">
    <location>
        <begin position="61"/>
        <end position="199"/>
    </location>
</feature>
<evidence type="ECO:0000313" key="3">
    <source>
        <dbReference type="Proteomes" id="UP000248257"/>
    </source>
</evidence>
<gene>
    <name evidence="2" type="ORF">CFR75_17095</name>
</gene>